<reference evidence="2 3" key="1">
    <citation type="submission" date="2013-07" db="EMBL/GenBank/DDBJ databases">
        <authorList>
            <person name="Weinstock G."/>
            <person name="Sodergren E."/>
            <person name="Wylie T."/>
            <person name="Fulton L."/>
            <person name="Fulton R."/>
            <person name="Fronick C."/>
            <person name="O'Laughlin M."/>
            <person name="Godfrey J."/>
            <person name="Miner T."/>
            <person name="Herter B."/>
            <person name="Appelbaum E."/>
            <person name="Cordes M."/>
            <person name="Lek S."/>
            <person name="Wollam A."/>
            <person name="Pepin K.H."/>
            <person name="Palsikar V.B."/>
            <person name="Mitreva M."/>
            <person name="Wilson R.K."/>
        </authorList>
    </citation>
    <scope>NUCLEOTIDE SEQUENCE [LARGE SCALE GENOMIC DNA]</scope>
    <source>
        <strain evidence="2 3">ATCC 14940</strain>
    </source>
</reference>
<feature type="transmembrane region" description="Helical" evidence="1">
    <location>
        <begin position="61"/>
        <end position="81"/>
    </location>
</feature>
<feature type="transmembrane region" description="Helical" evidence="1">
    <location>
        <begin position="21"/>
        <end position="41"/>
    </location>
</feature>
<comment type="caution">
    <text evidence="2">The sequence shown here is derived from an EMBL/GenBank/DDBJ whole genome shotgun (WGS) entry which is preliminary data.</text>
</comment>
<sequence length="211" mass="23916">MADLARMNFKTRSGFGGDIMVSVFFSYIIIPLSTFMLARGTGYFSTNFSSIRTSLSRQGEFLLWSIITGTYFFFSLRFILFQAKKQFDIRKELVLLYLSAGMMFAFVATPYLPARFPLLSALHVFSALVSTVVLFFCLLFLAFKLYWTAPGKGRPCLLLLISTAVFCISSFILSGIINTAMEISFVLACCLLIRLYLRLFCLERGPDRKCL</sequence>
<keyword evidence="1" id="KW-0472">Membrane</keyword>
<protein>
    <recommendedName>
        <fullName evidence="4">DUF998 domain-containing protein</fullName>
    </recommendedName>
</protein>
<dbReference type="EMBL" id="AWSU01000366">
    <property type="protein sequence ID" value="ERI73821.1"/>
    <property type="molecule type" value="Genomic_DNA"/>
</dbReference>
<proteinExistence type="predicted"/>
<feature type="transmembrane region" description="Helical" evidence="1">
    <location>
        <begin position="93"/>
        <end position="112"/>
    </location>
</feature>
<dbReference type="AlphaFoldDB" id="A0ABC9TRU8"/>
<feature type="transmembrane region" description="Helical" evidence="1">
    <location>
        <begin position="118"/>
        <end position="143"/>
    </location>
</feature>
<gene>
    <name evidence="2" type="ORF">CLOSYM_04592</name>
</gene>
<dbReference type="Proteomes" id="UP000016491">
    <property type="component" value="Unassembled WGS sequence"/>
</dbReference>
<feature type="transmembrane region" description="Helical" evidence="1">
    <location>
        <begin position="183"/>
        <end position="201"/>
    </location>
</feature>
<name>A0ABC9TRU8_CLOSY</name>
<keyword evidence="1" id="KW-1133">Transmembrane helix</keyword>
<accession>A0ABC9TRU8</accession>
<evidence type="ECO:0000256" key="1">
    <source>
        <dbReference type="SAM" id="Phobius"/>
    </source>
</evidence>
<evidence type="ECO:0000313" key="3">
    <source>
        <dbReference type="Proteomes" id="UP000016491"/>
    </source>
</evidence>
<evidence type="ECO:0008006" key="4">
    <source>
        <dbReference type="Google" id="ProtNLM"/>
    </source>
</evidence>
<feature type="transmembrane region" description="Helical" evidence="1">
    <location>
        <begin position="155"/>
        <end position="177"/>
    </location>
</feature>
<keyword evidence="1" id="KW-0812">Transmembrane</keyword>
<organism evidence="2 3">
    <name type="scientific">[Clostridium] symbiosum ATCC 14940</name>
    <dbReference type="NCBI Taxonomy" id="411472"/>
    <lineage>
        <taxon>Bacteria</taxon>
        <taxon>Bacillati</taxon>
        <taxon>Bacillota</taxon>
        <taxon>Clostridia</taxon>
        <taxon>Lachnospirales</taxon>
        <taxon>Lachnospiraceae</taxon>
        <taxon>Otoolea</taxon>
    </lineage>
</organism>
<evidence type="ECO:0000313" key="2">
    <source>
        <dbReference type="EMBL" id="ERI73821.1"/>
    </source>
</evidence>